<name>M1H979_BPS16</name>
<reference evidence="1 2" key="1">
    <citation type="journal article" date="2013" name="Mol. Microbiol.">
        <title>Long tail fibres of the novel broad-host-range T-even bacteriophage S16 specifically recognize Salmonella OmpC.</title>
        <authorList>
            <person name="Marti R."/>
            <person name="Zurfluh K."/>
            <person name="Hagens S."/>
            <person name="Pianezzi J."/>
            <person name="Klumpp J."/>
            <person name="Loessner M.J."/>
        </authorList>
    </citation>
    <scope>NUCLEOTIDE SEQUENCE [LARGE SCALE GENOMIC DNA]</scope>
</reference>
<accession>M1H979</accession>
<keyword evidence="2" id="KW-1185">Reference proteome</keyword>
<proteinExistence type="predicted"/>
<dbReference type="Proteomes" id="UP000011284">
    <property type="component" value="Segment"/>
</dbReference>
<sequence length="32" mass="3706">MKWSFGKHTAMILRNLKPLKLKCVVSINMMEG</sequence>
<organism evidence="1 2">
    <name type="scientific">Salmonella phage S16</name>
    <name type="common">Salmonella phage vB_SenM-S16</name>
    <dbReference type="NCBI Taxonomy" id="1087482"/>
    <lineage>
        <taxon>Viruses</taxon>
        <taxon>Duplodnaviria</taxon>
        <taxon>Heunggongvirae</taxon>
        <taxon>Uroviricota</taxon>
        <taxon>Caudoviricetes</taxon>
        <taxon>Pantevenvirales</taxon>
        <taxon>Straboviridae</taxon>
        <taxon>Tevenvirinae</taxon>
        <taxon>Gelderlandvirus</taxon>
        <taxon>Gelderlandvirus s16</taxon>
    </lineage>
</organism>
<protein>
    <submittedName>
        <fullName evidence="1">Uncharacterized protein</fullName>
    </submittedName>
</protein>
<evidence type="ECO:0000313" key="2">
    <source>
        <dbReference type="Proteomes" id="UP000011284"/>
    </source>
</evidence>
<dbReference type="RefSeq" id="YP_007501163.1">
    <property type="nucleotide sequence ID" value="NC_020416.1"/>
</dbReference>
<evidence type="ECO:0000313" key="1">
    <source>
        <dbReference type="EMBL" id="AGE48184.1"/>
    </source>
</evidence>
<dbReference type="EMBL" id="HQ331142">
    <property type="protein sequence ID" value="AGE48184.1"/>
    <property type="molecule type" value="Genomic_DNA"/>
</dbReference>
<dbReference type="KEGG" id="vg:14675364"/>
<organismHost>
    <name type="scientific">Salmonella enterica</name>
    <name type="common">Salmonella choleraesuis</name>
    <dbReference type="NCBI Taxonomy" id="28901"/>
</organismHost>
<dbReference type="GeneID" id="14675364"/>